<dbReference type="Proteomes" id="UP000724874">
    <property type="component" value="Unassembled WGS sequence"/>
</dbReference>
<evidence type="ECO:0000256" key="1">
    <source>
        <dbReference type="ARBA" id="ARBA00001971"/>
    </source>
</evidence>
<keyword evidence="11" id="KW-1133">Transmembrane helix</keyword>
<dbReference type="SUPFAM" id="SSF48264">
    <property type="entry name" value="Cytochrome P450"/>
    <property type="match status" value="1"/>
</dbReference>
<dbReference type="InterPro" id="IPR002401">
    <property type="entry name" value="Cyt_P450_E_grp-I"/>
</dbReference>
<accession>A0A9P5TVG9</accession>
<keyword evidence="13" id="KW-1185">Reference proteome</keyword>
<evidence type="ECO:0000256" key="4">
    <source>
        <dbReference type="ARBA" id="ARBA00022617"/>
    </source>
</evidence>
<keyword evidence="5 9" id="KW-0479">Metal-binding</keyword>
<evidence type="ECO:0000256" key="2">
    <source>
        <dbReference type="ARBA" id="ARBA00005179"/>
    </source>
</evidence>
<dbReference type="AlphaFoldDB" id="A0A9P5TVG9"/>
<keyword evidence="4 9" id="KW-0349">Heme</keyword>
<evidence type="ECO:0000256" key="9">
    <source>
        <dbReference type="PIRSR" id="PIRSR602401-1"/>
    </source>
</evidence>
<evidence type="ECO:0000313" key="12">
    <source>
        <dbReference type="EMBL" id="KAF8914418.1"/>
    </source>
</evidence>
<keyword evidence="7 9" id="KW-0408">Iron</keyword>
<dbReference type="PANTHER" id="PTHR46300:SF7">
    <property type="entry name" value="P450, PUTATIVE (EUROFUNG)-RELATED"/>
    <property type="match status" value="1"/>
</dbReference>
<comment type="caution">
    <text evidence="12">The sequence shown here is derived from an EMBL/GenBank/DDBJ whole genome shotgun (WGS) entry which is preliminary data.</text>
</comment>
<evidence type="ECO:0000256" key="7">
    <source>
        <dbReference type="ARBA" id="ARBA00023004"/>
    </source>
</evidence>
<reference evidence="12" key="1">
    <citation type="submission" date="2020-11" db="EMBL/GenBank/DDBJ databases">
        <authorList>
            <consortium name="DOE Joint Genome Institute"/>
            <person name="Ahrendt S."/>
            <person name="Riley R."/>
            <person name="Andreopoulos W."/>
            <person name="LaButti K."/>
            <person name="Pangilinan J."/>
            <person name="Ruiz-duenas F.J."/>
            <person name="Barrasa J.M."/>
            <person name="Sanchez-Garcia M."/>
            <person name="Camarero S."/>
            <person name="Miyauchi S."/>
            <person name="Serrano A."/>
            <person name="Linde D."/>
            <person name="Babiker R."/>
            <person name="Drula E."/>
            <person name="Ayuso-Fernandez I."/>
            <person name="Pacheco R."/>
            <person name="Padilla G."/>
            <person name="Ferreira P."/>
            <person name="Barriuso J."/>
            <person name="Kellner H."/>
            <person name="Castanera R."/>
            <person name="Alfaro M."/>
            <person name="Ramirez L."/>
            <person name="Pisabarro A.G."/>
            <person name="Kuo A."/>
            <person name="Tritt A."/>
            <person name="Lipzen A."/>
            <person name="He G."/>
            <person name="Yan M."/>
            <person name="Ng V."/>
            <person name="Cullen D."/>
            <person name="Martin F."/>
            <person name="Rosso M.-N."/>
            <person name="Henrissat B."/>
            <person name="Hibbett D."/>
            <person name="Martinez A.T."/>
            <person name="Grigoriev I.V."/>
        </authorList>
    </citation>
    <scope>NUCLEOTIDE SEQUENCE</scope>
    <source>
        <strain evidence="12">AH 44721</strain>
    </source>
</reference>
<dbReference type="GO" id="GO:0020037">
    <property type="term" value="F:heme binding"/>
    <property type="evidence" value="ECO:0007669"/>
    <property type="project" value="InterPro"/>
</dbReference>
<organism evidence="12 13">
    <name type="scientific">Gymnopilus junonius</name>
    <name type="common">Spectacular rustgill mushroom</name>
    <name type="synonym">Gymnopilus spectabilis subsp. junonius</name>
    <dbReference type="NCBI Taxonomy" id="109634"/>
    <lineage>
        <taxon>Eukaryota</taxon>
        <taxon>Fungi</taxon>
        <taxon>Dikarya</taxon>
        <taxon>Basidiomycota</taxon>
        <taxon>Agaricomycotina</taxon>
        <taxon>Agaricomycetes</taxon>
        <taxon>Agaricomycetidae</taxon>
        <taxon>Agaricales</taxon>
        <taxon>Agaricineae</taxon>
        <taxon>Hymenogastraceae</taxon>
        <taxon>Gymnopilus</taxon>
    </lineage>
</organism>
<dbReference type="InterPro" id="IPR036396">
    <property type="entry name" value="Cyt_P450_sf"/>
</dbReference>
<dbReference type="GO" id="GO:0004497">
    <property type="term" value="F:monooxygenase activity"/>
    <property type="evidence" value="ECO:0007669"/>
    <property type="project" value="UniProtKB-KW"/>
</dbReference>
<evidence type="ECO:0000256" key="5">
    <source>
        <dbReference type="ARBA" id="ARBA00022723"/>
    </source>
</evidence>
<evidence type="ECO:0000256" key="8">
    <source>
        <dbReference type="ARBA" id="ARBA00023033"/>
    </source>
</evidence>
<dbReference type="CDD" id="cd11065">
    <property type="entry name" value="CYP64-like"/>
    <property type="match status" value="1"/>
</dbReference>
<proteinExistence type="inferred from homology"/>
<dbReference type="GO" id="GO:0016705">
    <property type="term" value="F:oxidoreductase activity, acting on paired donors, with incorporation or reduction of molecular oxygen"/>
    <property type="evidence" value="ECO:0007669"/>
    <property type="project" value="InterPro"/>
</dbReference>
<dbReference type="InterPro" id="IPR017972">
    <property type="entry name" value="Cyt_P450_CS"/>
</dbReference>
<dbReference type="PRINTS" id="PR00385">
    <property type="entry name" value="P450"/>
</dbReference>
<sequence>MAMSSESSLLRPGLLLLFSLAIYYYAYLWYLPQRRFRARGIKLPPGPKQKWLTGNLHQLPRIYPWLTFASWAKTYGPVIYLRAFNKSTIVLNSGKAALELLESRSGLTSDRPTSWMGGEIAGRKASVFLTSSTDPRFQFFRRLLRNGLNPRASKDYRPIQLQENQILLQNLANFPQDYGAHIRRNAVAVILKVAYGYQVESNDDPLVLQLEHAFQLATSLNIPGKYWVEFFPLLRFLPSWFPGAGFKRTAQSAGHEMKRTETAPFEWAKTQVEKGDFIDSFTSKHLLEGGETLDGNSLTDIRWCAAALYVGGGDTTVSAMLTFILLMTLHPEIQKRAQKDIDTLAPNRLPSHDDYESLPYIRAIIKETLRWGPVAPLGLPHKAMEDDIYENYFIPKGTTIFANIWAIVHDEEIYPDPHVFNPERHLGNPEGRQPDPFKFIFGFGRRACPGAHLAEMSLFLNITSILAVFDISKAVDEKGIEIEPKIEWSSGATMHLKPFQCQIKPRSKERQTLFE</sequence>
<evidence type="ECO:0000256" key="10">
    <source>
        <dbReference type="RuleBase" id="RU000461"/>
    </source>
</evidence>
<evidence type="ECO:0000256" key="6">
    <source>
        <dbReference type="ARBA" id="ARBA00023002"/>
    </source>
</evidence>
<dbReference type="InterPro" id="IPR001128">
    <property type="entry name" value="Cyt_P450"/>
</dbReference>
<keyword evidence="11" id="KW-0472">Membrane</keyword>
<dbReference type="PANTHER" id="PTHR46300">
    <property type="entry name" value="P450, PUTATIVE (EUROFUNG)-RELATED-RELATED"/>
    <property type="match status" value="1"/>
</dbReference>
<dbReference type="GO" id="GO:0005506">
    <property type="term" value="F:iron ion binding"/>
    <property type="evidence" value="ECO:0007669"/>
    <property type="project" value="InterPro"/>
</dbReference>
<protein>
    <submittedName>
        <fullName evidence="12">Cytochrome P450</fullName>
    </submittedName>
</protein>
<keyword evidence="8 10" id="KW-0503">Monooxygenase</keyword>
<evidence type="ECO:0000256" key="11">
    <source>
        <dbReference type="SAM" id="Phobius"/>
    </source>
</evidence>
<dbReference type="PRINTS" id="PR00463">
    <property type="entry name" value="EP450I"/>
</dbReference>
<comment type="pathway">
    <text evidence="2">Secondary metabolite biosynthesis.</text>
</comment>
<keyword evidence="11" id="KW-0812">Transmembrane</keyword>
<dbReference type="Pfam" id="PF00067">
    <property type="entry name" value="p450"/>
    <property type="match status" value="1"/>
</dbReference>
<feature type="binding site" description="axial binding residue" evidence="9">
    <location>
        <position position="448"/>
    </location>
    <ligand>
        <name>heme</name>
        <dbReference type="ChEBI" id="CHEBI:30413"/>
    </ligand>
    <ligandPart>
        <name>Fe</name>
        <dbReference type="ChEBI" id="CHEBI:18248"/>
    </ligandPart>
</feature>
<name>A0A9P5TVG9_GYMJU</name>
<dbReference type="Gene3D" id="1.10.630.10">
    <property type="entry name" value="Cytochrome P450"/>
    <property type="match status" value="1"/>
</dbReference>
<evidence type="ECO:0000256" key="3">
    <source>
        <dbReference type="ARBA" id="ARBA00010617"/>
    </source>
</evidence>
<gene>
    <name evidence="12" type="ORF">CPB84DRAFT_1759204</name>
</gene>
<comment type="cofactor">
    <cofactor evidence="1 9">
        <name>heme</name>
        <dbReference type="ChEBI" id="CHEBI:30413"/>
    </cofactor>
</comment>
<dbReference type="InterPro" id="IPR050364">
    <property type="entry name" value="Cytochrome_P450_fung"/>
</dbReference>
<keyword evidence="6 10" id="KW-0560">Oxidoreductase</keyword>
<dbReference type="EMBL" id="JADNYJ010000001">
    <property type="protein sequence ID" value="KAF8914418.1"/>
    <property type="molecule type" value="Genomic_DNA"/>
</dbReference>
<dbReference type="PROSITE" id="PS00086">
    <property type="entry name" value="CYTOCHROME_P450"/>
    <property type="match status" value="1"/>
</dbReference>
<evidence type="ECO:0000313" key="13">
    <source>
        <dbReference type="Proteomes" id="UP000724874"/>
    </source>
</evidence>
<comment type="similarity">
    <text evidence="3 10">Belongs to the cytochrome P450 family.</text>
</comment>
<dbReference type="OrthoDB" id="2789670at2759"/>
<feature type="transmembrane region" description="Helical" evidence="11">
    <location>
        <begin position="12"/>
        <end position="31"/>
    </location>
</feature>